<keyword evidence="3 6" id="KW-0964">Secreted</keyword>
<dbReference type="InterPro" id="IPR008735">
    <property type="entry name" value="PSP94"/>
</dbReference>
<dbReference type="GO" id="GO:0005576">
    <property type="term" value="C:extracellular region"/>
    <property type="evidence" value="ECO:0007669"/>
    <property type="project" value="UniProtKB-SubCell"/>
</dbReference>
<reference evidence="7 8" key="1">
    <citation type="journal article" date="2024" name="G3 (Bethesda)">
        <title>A hybrid genome assembly of the endangered aye-aye (Daubentonia madagascariensis).</title>
        <authorList>
            <person name="Versoza C.J."/>
            <person name="Pfeifer S.P."/>
        </authorList>
    </citation>
    <scope>NUCLEOTIDE SEQUENCE [LARGE SCALE GENOMIC DNA]</scope>
    <source>
        <strain evidence="7">6821</strain>
    </source>
</reference>
<comment type="caution">
    <text evidence="7">The sequence shown here is derived from an EMBL/GenBank/DDBJ whole genome shotgun (WGS) entry which is preliminary data.</text>
</comment>
<dbReference type="Proteomes" id="UP001610411">
    <property type="component" value="Unassembled WGS sequence"/>
</dbReference>
<evidence type="ECO:0000256" key="3">
    <source>
        <dbReference type="ARBA" id="ARBA00022525"/>
    </source>
</evidence>
<name>A0ABD2DT56_DAUMA</name>
<comment type="subcellular location">
    <subcellularLocation>
        <location evidence="1 6">Secreted</location>
    </subcellularLocation>
</comment>
<keyword evidence="5" id="KW-1015">Disulfide bond</keyword>
<keyword evidence="4" id="KW-0732">Signal</keyword>
<evidence type="ECO:0000256" key="5">
    <source>
        <dbReference type="ARBA" id="ARBA00023157"/>
    </source>
</evidence>
<evidence type="ECO:0000256" key="2">
    <source>
        <dbReference type="ARBA" id="ARBA00010352"/>
    </source>
</evidence>
<feature type="non-terminal residue" evidence="7">
    <location>
        <position position="1"/>
    </location>
</feature>
<comment type="similarity">
    <text evidence="2 6">Belongs to the beta-microseminoprotein family.</text>
</comment>
<dbReference type="Pfam" id="PF05825">
    <property type="entry name" value="PSP94"/>
    <property type="match status" value="1"/>
</dbReference>
<organism evidence="7 8">
    <name type="scientific">Daubentonia madagascariensis</name>
    <name type="common">Aye-aye</name>
    <name type="synonym">Sciurus madagascariensis</name>
    <dbReference type="NCBI Taxonomy" id="31869"/>
    <lineage>
        <taxon>Eukaryota</taxon>
        <taxon>Metazoa</taxon>
        <taxon>Chordata</taxon>
        <taxon>Craniata</taxon>
        <taxon>Vertebrata</taxon>
        <taxon>Euteleostomi</taxon>
        <taxon>Mammalia</taxon>
        <taxon>Eutheria</taxon>
        <taxon>Euarchontoglires</taxon>
        <taxon>Primates</taxon>
        <taxon>Strepsirrhini</taxon>
        <taxon>Chiromyiformes</taxon>
        <taxon>Daubentoniidae</taxon>
        <taxon>Daubentonia</taxon>
    </lineage>
</organism>
<protein>
    <recommendedName>
        <fullName evidence="6">Beta-microseminoprotein</fullName>
    </recommendedName>
</protein>
<keyword evidence="8" id="KW-1185">Reference proteome</keyword>
<accession>A0ABD2DT56</accession>
<dbReference type="Gene3D" id="2.20.25.590">
    <property type="match status" value="1"/>
</dbReference>
<evidence type="ECO:0000256" key="4">
    <source>
        <dbReference type="ARBA" id="ARBA00022729"/>
    </source>
</evidence>
<evidence type="ECO:0000256" key="6">
    <source>
        <dbReference type="RuleBase" id="RU364124"/>
    </source>
</evidence>
<dbReference type="EMBL" id="JBFSEQ010000008">
    <property type="protein sequence ID" value="KAL2769960.1"/>
    <property type="molecule type" value="Genomic_DNA"/>
</dbReference>
<dbReference type="PANTHER" id="PTHR10500:SF8">
    <property type="entry name" value="BETA-MICROSEMINOPROTEIN"/>
    <property type="match status" value="1"/>
</dbReference>
<dbReference type="Gene3D" id="2.10.70.10">
    <property type="entry name" value="Complement Module, domain 1"/>
    <property type="match status" value="1"/>
</dbReference>
<gene>
    <name evidence="7" type="ORF">WCI35_022702</name>
</gene>
<proteinExistence type="inferred from homology"/>
<evidence type="ECO:0000256" key="1">
    <source>
        <dbReference type="ARBA" id="ARBA00004613"/>
    </source>
</evidence>
<sequence length="78" mass="8890">ECRDLDGVTHPMKSEWNTSNCEKCSCEESGIHCCSLVSIPVSYDRSKCKQIFHQETCSFTVVEKENPEKTCVVKGWIM</sequence>
<dbReference type="PANTHER" id="PTHR10500">
    <property type="entry name" value="BETA-MICROSEMINOPROTEIN"/>
    <property type="match status" value="1"/>
</dbReference>
<dbReference type="AlphaFoldDB" id="A0ABD2DT56"/>
<evidence type="ECO:0000313" key="7">
    <source>
        <dbReference type="EMBL" id="KAL2769960.1"/>
    </source>
</evidence>
<evidence type="ECO:0000313" key="8">
    <source>
        <dbReference type="Proteomes" id="UP001610411"/>
    </source>
</evidence>